<dbReference type="OMA" id="HQQHTND"/>
<dbReference type="GO" id="GO:0070176">
    <property type="term" value="C:DRM complex"/>
    <property type="evidence" value="ECO:0007669"/>
    <property type="project" value="InterPro"/>
</dbReference>
<accession>D3BFC8</accession>
<evidence type="ECO:0000313" key="1">
    <source>
        <dbReference type="EMBL" id="EFA79842.1"/>
    </source>
</evidence>
<dbReference type="RefSeq" id="XP_020431963.1">
    <property type="nucleotide sequence ID" value="XM_020577515.1"/>
</dbReference>
<dbReference type="GeneID" id="31362143"/>
<evidence type="ECO:0000313" key="2">
    <source>
        <dbReference type="Proteomes" id="UP000001396"/>
    </source>
</evidence>
<comment type="caution">
    <text evidence="1">The sequence shown here is derived from an EMBL/GenBank/DDBJ whole genome shotgun (WGS) entry which is preliminary data.</text>
</comment>
<reference evidence="1 2" key="1">
    <citation type="journal article" date="2011" name="Genome Res.">
        <title>Phylogeny-wide analysis of social amoeba genomes highlights ancient origins for complex intercellular communication.</title>
        <authorList>
            <person name="Heidel A.J."/>
            <person name="Lawal H.M."/>
            <person name="Felder M."/>
            <person name="Schilde C."/>
            <person name="Helps N.R."/>
            <person name="Tunggal B."/>
            <person name="Rivero F."/>
            <person name="John U."/>
            <person name="Schleicher M."/>
            <person name="Eichinger L."/>
            <person name="Platzer M."/>
            <person name="Noegel A.A."/>
            <person name="Schaap P."/>
            <person name="Gloeckner G."/>
        </authorList>
    </citation>
    <scope>NUCLEOTIDE SEQUENCE [LARGE SCALE GENOMIC DNA]</scope>
    <source>
        <strain evidence="2">ATCC 26659 / Pp 5 / PN500</strain>
    </source>
</reference>
<keyword evidence="2" id="KW-1185">Reference proteome</keyword>
<organism evidence="1 2">
    <name type="scientific">Heterostelium pallidum (strain ATCC 26659 / Pp 5 / PN500)</name>
    <name type="common">Cellular slime mold</name>
    <name type="synonym">Polysphondylium pallidum</name>
    <dbReference type="NCBI Taxonomy" id="670386"/>
    <lineage>
        <taxon>Eukaryota</taxon>
        <taxon>Amoebozoa</taxon>
        <taxon>Evosea</taxon>
        <taxon>Eumycetozoa</taxon>
        <taxon>Dictyostelia</taxon>
        <taxon>Acytosteliales</taxon>
        <taxon>Acytosteliaceae</taxon>
        <taxon>Heterostelium</taxon>
    </lineage>
</organism>
<gene>
    <name evidence="1" type="ORF">PPL_06661</name>
</gene>
<protein>
    <submittedName>
        <fullName evidence="1">Uncharacterized protein</fullName>
    </submittedName>
</protein>
<sequence length="72" mass="8353">MPHHHQQHTNDVDSTPTNEELKQLVDFLDPLKNDQISSERFNALSNLTQTELHSQIRKLEEWAYVLGLQEGS</sequence>
<dbReference type="InParanoid" id="D3BFC8"/>
<dbReference type="AlphaFoldDB" id="D3BFC8"/>
<name>D3BFC8_HETP5</name>
<dbReference type="GO" id="GO:0006355">
    <property type="term" value="P:regulation of DNA-templated transcription"/>
    <property type="evidence" value="ECO:0007669"/>
    <property type="project" value="InterPro"/>
</dbReference>
<proteinExistence type="predicted"/>
<dbReference type="Pfam" id="PF10044">
    <property type="entry name" value="LIN52"/>
    <property type="match status" value="1"/>
</dbReference>
<dbReference type="InterPro" id="IPR018737">
    <property type="entry name" value="DREAM_LIN52"/>
</dbReference>
<dbReference type="EMBL" id="ADBJ01000031">
    <property type="protein sequence ID" value="EFA79842.1"/>
    <property type="molecule type" value="Genomic_DNA"/>
</dbReference>
<dbReference type="Proteomes" id="UP000001396">
    <property type="component" value="Unassembled WGS sequence"/>
</dbReference>